<evidence type="ECO:0000256" key="2">
    <source>
        <dbReference type="ARBA" id="ARBA00022908"/>
    </source>
</evidence>
<organism evidence="8 9">
    <name type="scientific">Bacillus oleivorans</name>
    <dbReference type="NCBI Taxonomy" id="1448271"/>
    <lineage>
        <taxon>Bacteria</taxon>
        <taxon>Bacillati</taxon>
        <taxon>Bacillota</taxon>
        <taxon>Bacilli</taxon>
        <taxon>Bacillales</taxon>
        <taxon>Bacillaceae</taxon>
        <taxon>Bacillus</taxon>
    </lineage>
</organism>
<keyword evidence="2" id="KW-0229">DNA integration</keyword>
<name>A0A285CVV8_9BACI</name>
<dbReference type="InterPro" id="IPR013762">
    <property type="entry name" value="Integrase-like_cat_sf"/>
</dbReference>
<dbReference type="GO" id="GO:0015074">
    <property type="term" value="P:DNA integration"/>
    <property type="evidence" value="ECO:0007669"/>
    <property type="project" value="UniProtKB-KW"/>
</dbReference>
<evidence type="ECO:0000313" key="8">
    <source>
        <dbReference type="EMBL" id="SNX71188.1"/>
    </source>
</evidence>
<dbReference type="Gene3D" id="1.10.150.130">
    <property type="match status" value="1"/>
</dbReference>
<evidence type="ECO:0000256" key="3">
    <source>
        <dbReference type="ARBA" id="ARBA00023125"/>
    </source>
</evidence>
<dbReference type="PROSITE" id="PS51900">
    <property type="entry name" value="CB"/>
    <property type="match status" value="1"/>
</dbReference>
<dbReference type="Pfam" id="PF00589">
    <property type="entry name" value="Phage_integrase"/>
    <property type="match status" value="1"/>
</dbReference>
<feature type="domain" description="Core-binding (CB)" evidence="7">
    <location>
        <begin position="82"/>
        <end position="159"/>
    </location>
</feature>
<dbReference type="PROSITE" id="PS51898">
    <property type="entry name" value="TYR_RECOMBINASE"/>
    <property type="match status" value="1"/>
</dbReference>
<evidence type="ECO:0000256" key="4">
    <source>
        <dbReference type="ARBA" id="ARBA00023172"/>
    </source>
</evidence>
<evidence type="ECO:0000256" key="1">
    <source>
        <dbReference type="ARBA" id="ARBA00008857"/>
    </source>
</evidence>
<sequence>MASIKTKGSGKNKRWIVRYDGERDPQTLKRKQLQKSFKSSKEADQFVALITLQGMNQFGSLQIANGTKSEDEPVEVPFHVYAKNWFEVEYFQKVRPNTFKSRRFYLEKQIIPFFGDKAFSLITVKDIKEFYAQLKRNGYEQKTISSIHKFLSSLFNSAVENGDLGESPMNAMKKKPKDPTRIANPWNYTEVVQFLEVAEKEDKDLMYDFTLSTGLRQGEVLALPWFNIDLEHCTVTVTRSVSFGENGEPELIPKAQDSYRTISFSSHLIDKLKKHKEKQDQMKKRFGEHYQHELDLVFPVNHGGFQNPSNVRRQLYNLMKKAKVRRITFHDLRHTHASLLIRSGAQPKLIQTRLGHKVIETTFKYYGHLWPNADQEAIVNLEKELKKHRKPKDDPNQM</sequence>
<dbReference type="Pfam" id="PF14659">
    <property type="entry name" value="Phage_int_SAM_3"/>
    <property type="match status" value="1"/>
</dbReference>
<dbReference type="InterPro" id="IPR004107">
    <property type="entry name" value="Integrase_SAM-like_N"/>
</dbReference>
<dbReference type="AlphaFoldDB" id="A0A285CVV8"/>
<dbReference type="Gene3D" id="1.10.443.10">
    <property type="entry name" value="Intergrase catalytic core"/>
    <property type="match status" value="1"/>
</dbReference>
<dbReference type="CDD" id="cd01189">
    <property type="entry name" value="INT_ICEBs1_C_like"/>
    <property type="match status" value="1"/>
</dbReference>
<feature type="domain" description="Tyr recombinase" evidence="6">
    <location>
        <begin position="181"/>
        <end position="380"/>
    </location>
</feature>
<dbReference type="EMBL" id="OAOP01000005">
    <property type="protein sequence ID" value="SNX71188.1"/>
    <property type="molecule type" value="Genomic_DNA"/>
</dbReference>
<protein>
    <submittedName>
        <fullName evidence="8">Site-specific recombinase XerD</fullName>
    </submittedName>
</protein>
<keyword evidence="9" id="KW-1185">Reference proteome</keyword>
<dbReference type="InterPro" id="IPR044068">
    <property type="entry name" value="CB"/>
</dbReference>
<dbReference type="GO" id="GO:0003677">
    <property type="term" value="F:DNA binding"/>
    <property type="evidence" value="ECO:0007669"/>
    <property type="project" value="UniProtKB-UniRule"/>
</dbReference>
<dbReference type="RefSeq" id="WP_097158863.1">
    <property type="nucleotide sequence ID" value="NZ_JBEPMQ010000004.1"/>
</dbReference>
<keyword evidence="3 5" id="KW-0238">DNA-binding</keyword>
<reference evidence="8 9" key="1">
    <citation type="submission" date="2017-08" db="EMBL/GenBank/DDBJ databases">
        <authorList>
            <person name="de Groot N.N."/>
        </authorList>
    </citation>
    <scope>NUCLEOTIDE SEQUENCE [LARGE SCALE GENOMIC DNA]</scope>
    <source>
        <strain evidence="8 9">JC228</strain>
    </source>
</reference>
<gene>
    <name evidence="8" type="ORF">SAMN05877753_10520</name>
</gene>
<proteinExistence type="inferred from homology"/>
<dbReference type="GO" id="GO:0006310">
    <property type="term" value="P:DNA recombination"/>
    <property type="evidence" value="ECO:0007669"/>
    <property type="project" value="UniProtKB-KW"/>
</dbReference>
<dbReference type="PANTHER" id="PTHR30349">
    <property type="entry name" value="PHAGE INTEGRASE-RELATED"/>
    <property type="match status" value="1"/>
</dbReference>
<evidence type="ECO:0000259" key="7">
    <source>
        <dbReference type="PROSITE" id="PS51900"/>
    </source>
</evidence>
<keyword evidence="4" id="KW-0233">DNA recombination</keyword>
<evidence type="ECO:0000256" key="5">
    <source>
        <dbReference type="PROSITE-ProRule" id="PRU01248"/>
    </source>
</evidence>
<evidence type="ECO:0000313" key="9">
    <source>
        <dbReference type="Proteomes" id="UP000219546"/>
    </source>
</evidence>
<accession>A0A285CVV8</accession>
<dbReference type="InterPro" id="IPR050090">
    <property type="entry name" value="Tyrosine_recombinase_XerCD"/>
</dbReference>
<dbReference type="InterPro" id="IPR010998">
    <property type="entry name" value="Integrase_recombinase_N"/>
</dbReference>
<dbReference type="SUPFAM" id="SSF56349">
    <property type="entry name" value="DNA breaking-rejoining enzymes"/>
    <property type="match status" value="1"/>
</dbReference>
<comment type="similarity">
    <text evidence="1">Belongs to the 'phage' integrase family.</text>
</comment>
<evidence type="ECO:0000259" key="6">
    <source>
        <dbReference type="PROSITE" id="PS51898"/>
    </source>
</evidence>
<dbReference type="Proteomes" id="UP000219546">
    <property type="component" value="Unassembled WGS sequence"/>
</dbReference>
<dbReference type="InterPro" id="IPR011010">
    <property type="entry name" value="DNA_brk_join_enz"/>
</dbReference>
<dbReference type="Pfam" id="PF14657">
    <property type="entry name" value="Arm-DNA-bind_4"/>
    <property type="match status" value="1"/>
</dbReference>
<dbReference type="InterPro" id="IPR028259">
    <property type="entry name" value="AP2-like_int_N"/>
</dbReference>
<dbReference type="PANTHER" id="PTHR30349:SF64">
    <property type="entry name" value="PROPHAGE INTEGRASE INTD-RELATED"/>
    <property type="match status" value="1"/>
</dbReference>
<dbReference type="InterPro" id="IPR002104">
    <property type="entry name" value="Integrase_catalytic"/>
</dbReference>
<dbReference type="OrthoDB" id="9803188at2"/>